<sequence>MTVLIRGNYARRSGVCRLRVPGEPKQKTLTPKSYNIEDLRCNAFTTQGKAFDMVRYEDFMRETHGFAAPHRHNYYMLFLATSGSGRQLIDFKSFAIRPGMMFFMYPGMIHAWESDEHLRGYLIFFTADFFAQRYHYNSLLSFPFFNNNSKRPFVPLDAGALGSQTKLMELMLSEYEAGGERSESVLRSLLNVVLIQASREYDQQHCFDTEEKKRMTLLKDFEQLVEGHYQQKRLVREYAQLLLISPNYLNVVVKEITGRSAGEMIRERIMLEAKRELTHNGRTVAEISHDLNFKDPSYFCRFFKKYEGLSPDNFRKQFVTRT</sequence>
<keyword evidence="6" id="KW-1185">Reference proteome</keyword>
<dbReference type="InterPro" id="IPR037923">
    <property type="entry name" value="HTH-like"/>
</dbReference>
<dbReference type="Gene3D" id="1.10.10.60">
    <property type="entry name" value="Homeodomain-like"/>
    <property type="match status" value="1"/>
</dbReference>
<dbReference type="Gene3D" id="2.60.120.10">
    <property type="entry name" value="Jelly Rolls"/>
    <property type="match status" value="1"/>
</dbReference>
<dbReference type="InterPro" id="IPR018060">
    <property type="entry name" value="HTH_AraC"/>
</dbReference>
<dbReference type="InterPro" id="IPR009057">
    <property type="entry name" value="Homeodomain-like_sf"/>
</dbReference>
<evidence type="ECO:0000313" key="6">
    <source>
        <dbReference type="Proteomes" id="UP000223913"/>
    </source>
</evidence>
<organism evidence="5 6">
    <name type="scientific">Flavilitoribacter nigricans (strain ATCC 23147 / DSM 23189 / NBRC 102662 / NCIMB 1420 / SS-2)</name>
    <name type="common">Lewinella nigricans</name>
    <dbReference type="NCBI Taxonomy" id="1122177"/>
    <lineage>
        <taxon>Bacteria</taxon>
        <taxon>Pseudomonadati</taxon>
        <taxon>Bacteroidota</taxon>
        <taxon>Saprospiria</taxon>
        <taxon>Saprospirales</taxon>
        <taxon>Lewinellaceae</taxon>
        <taxon>Flavilitoribacter</taxon>
    </lineage>
</organism>
<name>A0A2D0NCA8_FLAN2</name>
<dbReference type="Pfam" id="PF12833">
    <property type="entry name" value="HTH_18"/>
    <property type="match status" value="1"/>
</dbReference>
<dbReference type="OrthoDB" id="2585681at2"/>
<dbReference type="PANTHER" id="PTHR43280">
    <property type="entry name" value="ARAC-FAMILY TRANSCRIPTIONAL REGULATOR"/>
    <property type="match status" value="1"/>
</dbReference>
<gene>
    <name evidence="5" type="ORF">CRP01_13745</name>
</gene>
<dbReference type="GO" id="GO:0003700">
    <property type="term" value="F:DNA-binding transcription factor activity"/>
    <property type="evidence" value="ECO:0007669"/>
    <property type="project" value="InterPro"/>
</dbReference>
<dbReference type="Pfam" id="PF02311">
    <property type="entry name" value="AraC_binding"/>
    <property type="match status" value="1"/>
</dbReference>
<dbReference type="AlphaFoldDB" id="A0A2D0NCA8"/>
<accession>A0A2D0NCA8</accession>
<evidence type="ECO:0000259" key="4">
    <source>
        <dbReference type="PROSITE" id="PS01124"/>
    </source>
</evidence>
<proteinExistence type="predicted"/>
<dbReference type="InterPro" id="IPR014710">
    <property type="entry name" value="RmlC-like_jellyroll"/>
</dbReference>
<dbReference type="PANTHER" id="PTHR43280:SF32">
    <property type="entry name" value="TRANSCRIPTIONAL REGULATORY PROTEIN"/>
    <property type="match status" value="1"/>
</dbReference>
<evidence type="ECO:0000256" key="3">
    <source>
        <dbReference type="ARBA" id="ARBA00023163"/>
    </source>
</evidence>
<dbReference type="InterPro" id="IPR020449">
    <property type="entry name" value="Tscrpt_reg_AraC-type_HTH"/>
</dbReference>
<dbReference type="SMART" id="SM00342">
    <property type="entry name" value="HTH_ARAC"/>
    <property type="match status" value="1"/>
</dbReference>
<dbReference type="Proteomes" id="UP000223913">
    <property type="component" value="Unassembled WGS sequence"/>
</dbReference>
<dbReference type="InterPro" id="IPR003313">
    <property type="entry name" value="AraC-bd"/>
</dbReference>
<comment type="caution">
    <text evidence="5">The sequence shown here is derived from an EMBL/GenBank/DDBJ whole genome shotgun (WGS) entry which is preliminary data.</text>
</comment>
<evidence type="ECO:0000313" key="5">
    <source>
        <dbReference type="EMBL" id="PHN06028.1"/>
    </source>
</evidence>
<dbReference type="PROSITE" id="PS01124">
    <property type="entry name" value="HTH_ARAC_FAMILY_2"/>
    <property type="match status" value="1"/>
</dbReference>
<dbReference type="SUPFAM" id="SSF51215">
    <property type="entry name" value="Regulatory protein AraC"/>
    <property type="match status" value="1"/>
</dbReference>
<dbReference type="GO" id="GO:0043565">
    <property type="term" value="F:sequence-specific DNA binding"/>
    <property type="evidence" value="ECO:0007669"/>
    <property type="project" value="InterPro"/>
</dbReference>
<dbReference type="EMBL" id="PDUD01000019">
    <property type="protein sequence ID" value="PHN06028.1"/>
    <property type="molecule type" value="Genomic_DNA"/>
</dbReference>
<reference evidence="5 6" key="1">
    <citation type="submission" date="2017-10" db="EMBL/GenBank/DDBJ databases">
        <title>The draft genome sequence of Lewinella nigricans NBRC 102662.</title>
        <authorList>
            <person name="Wang K."/>
        </authorList>
    </citation>
    <scope>NUCLEOTIDE SEQUENCE [LARGE SCALE GENOMIC DNA]</scope>
    <source>
        <strain evidence="5 6">NBRC 102662</strain>
    </source>
</reference>
<protein>
    <submittedName>
        <fullName evidence="5">AraC family transcriptional regulator</fullName>
    </submittedName>
</protein>
<keyword evidence="1" id="KW-0805">Transcription regulation</keyword>
<feature type="domain" description="HTH araC/xylS-type" evidence="4">
    <location>
        <begin position="219"/>
        <end position="317"/>
    </location>
</feature>
<keyword evidence="2" id="KW-0238">DNA-binding</keyword>
<evidence type="ECO:0000256" key="2">
    <source>
        <dbReference type="ARBA" id="ARBA00023125"/>
    </source>
</evidence>
<dbReference type="SUPFAM" id="SSF46689">
    <property type="entry name" value="Homeodomain-like"/>
    <property type="match status" value="1"/>
</dbReference>
<evidence type="ECO:0000256" key="1">
    <source>
        <dbReference type="ARBA" id="ARBA00023015"/>
    </source>
</evidence>
<dbReference type="PRINTS" id="PR00032">
    <property type="entry name" value="HTHARAC"/>
</dbReference>
<keyword evidence="3" id="KW-0804">Transcription</keyword>